<dbReference type="InterPro" id="IPR003838">
    <property type="entry name" value="ABC3_permease_C"/>
</dbReference>
<dbReference type="EMBL" id="JACCFH010000001">
    <property type="protein sequence ID" value="NYG32346.1"/>
    <property type="molecule type" value="Genomic_DNA"/>
</dbReference>
<keyword evidence="10" id="KW-1185">Reference proteome</keyword>
<feature type="transmembrane region" description="Helical" evidence="6">
    <location>
        <begin position="294"/>
        <end position="318"/>
    </location>
</feature>
<evidence type="ECO:0000259" key="7">
    <source>
        <dbReference type="Pfam" id="PF02687"/>
    </source>
</evidence>
<keyword evidence="3 6" id="KW-0812">Transmembrane</keyword>
<name>A0A7Y9QVT9_9BURK</name>
<dbReference type="PANTHER" id="PTHR43738">
    <property type="entry name" value="ABC TRANSPORTER, MEMBRANE PROTEIN"/>
    <property type="match status" value="1"/>
</dbReference>
<keyword evidence="4 6" id="KW-1133">Transmembrane helix</keyword>
<feature type="domain" description="MacB-like periplasmic core" evidence="8">
    <location>
        <begin position="19"/>
        <end position="215"/>
    </location>
</feature>
<protein>
    <submittedName>
        <fullName evidence="9">Putative ABC transport system permease protein</fullName>
    </submittedName>
</protein>
<dbReference type="InterPro" id="IPR051125">
    <property type="entry name" value="ABC-4/HrtB_transporter"/>
</dbReference>
<feature type="domain" description="ABC3 transporter permease C-terminal" evidence="7">
    <location>
        <begin position="297"/>
        <end position="414"/>
    </location>
</feature>
<keyword evidence="2" id="KW-1003">Cell membrane</keyword>
<evidence type="ECO:0000256" key="4">
    <source>
        <dbReference type="ARBA" id="ARBA00022989"/>
    </source>
</evidence>
<evidence type="ECO:0000313" key="9">
    <source>
        <dbReference type="EMBL" id="NYG32346.1"/>
    </source>
</evidence>
<evidence type="ECO:0000256" key="6">
    <source>
        <dbReference type="SAM" id="Phobius"/>
    </source>
</evidence>
<gene>
    <name evidence="9" type="ORF">BDD16_001332</name>
</gene>
<proteinExistence type="predicted"/>
<feature type="transmembrane region" description="Helical" evidence="6">
    <location>
        <begin position="388"/>
        <end position="406"/>
    </location>
</feature>
<dbReference type="AlphaFoldDB" id="A0A7Y9QVT9"/>
<dbReference type="PANTHER" id="PTHR43738:SF2">
    <property type="entry name" value="ABC TRANSPORTER PERMEASE"/>
    <property type="match status" value="1"/>
</dbReference>
<evidence type="ECO:0000256" key="5">
    <source>
        <dbReference type="ARBA" id="ARBA00023136"/>
    </source>
</evidence>
<evidence type="ECO:0000256" key="2">
    <source>
        <dbReference type="ARBA" id="ARBA00022475"/>
    </source>
</evidence>
<dbReference type="Pfam" id="PF02687">
    <property type="entry name" value="FtsX"/>
    <property type="match status" value="1"/>
</dbReference>
<evidence type="ECO:0000256" key="3">
    <source>
        <dbReference type="ARBA" id="ARBA00022692"/>
    </source>
</evidence>
<dbReference type="RefSeq" id="WP_179633246.1">
    <property type="nucleotide sequence ID" value="NZ_JACCFH010000001.1"/>
</dbReference>
<feature type="transmembrane region" description="Helical" evidence="6">
    <location>
        <begin position="339"/>
        <end position="368"/>
    </location>
</feature>
<reference evidence="9 10" key="1">
    <citation type="submission" date="2020-07" db="EMBL/GenBank/DDBJ databases">
        <title>Genomic Encyclopedia of Archaeal and Bacterial Type Strains, Phase II (KMG-II): from individual species to whole genera.</title>
        <authorList>
            <person name="Goeker M."/>
        </authorList>
    </citation>
    <scope>NUCLEOTIDE SEQUENCE [LARGE SCALE GENOMIC DNA]</scope>
    <source>
        <strain evidence="9 10">DSM 21226</strain>
    </source>
</reference>
<evidence type="ECO:0000259" key="8">
    <source>
        <dbReference type="Pfam" id="PF12704"/>
    </source>
</evidence>
<dbReference type="Pfam" id="PF12704">
    <property type="entry name" value="MacB_PCD"/>
    <property type="match status" value="1"/>
</dbReference>
<dbReference type="Proteomes" id="UP000518288">
    <property type="component" value="Unassembled WGS sequence"/>
</dbReference>
<dbReference type="GO" id="GO:0005886">
    <property type="term" value="C:plasma membrane"/>
    <property type="evidence" value="ECO:0007669"/>
    <property type="project" value="UniProtKB-SubCell"/>
</dbReference>
<comment type="caution">
    <text evidence="9">The sequence shown here is derived from an EMBL/GenBank/DDBJ whole genome shotgun (WGS) entry which is preliminary data.</text>
</comment>
<evidence type="ECO:0000256" key="1">
    <source>
        <dbReference type="ARBA" id="ARBA00004651"/>
    </source>
</evidence>
<organism evidence="9 10">
    <name type="scientific">Sphaerotilus montanus</name>
    <dbReference type="NCBI Taxonomy" id="522889"/>
    <lineage>
        <taxon>Bacteria</taxon>
        <taxon>Pseudomonadati</taxon>
        <taxon>Pseudomonadota</taxon>
        <taxon>Betaproteobacteria</taxon>
        <taxon>Burkholderiales</taxon>
        <taxon>Sphaerotilaceae</taxon>
        <taxon>Sphaerotilus</taxon>
    </lineage>
</organism>
<accession>A0A7Y9QVT9</accession>
<sequence>MTALLHLAARSAWNRRFVLGLIVASIALSTFLLLGIERVRQDVRHNFSQSVSGTDLIVGARTGSVQLLLYSVFRLGSATNNIRWDSVQALAKQRQVAWVVPISLGDTHRGFSVIGTTPGYFEHFRHGERQPLVLVQGRPFGAGNDQVYEAVLGAEVAERLGYTIGQKIVLSHGDGAFAANDHVDKPFTVVGLLQRTGTPVDRSVHIPLSGMEAIHLDWVAGAPMPGMAVTADAALAQDLTPRSVTAALVGLKNRAAVFSVQRWVSGYPDEALMAVLPGVALDELWEVVGAGEQALLAVSVLVSVVSLAGLMAVIMAGLNERRRELAILRSVGAGPWQMLGLLAVEGALVTGLGVVLGAVACYGLIAALGDWAGLHWGVALRLGWPGPGEWTLLCGLLMGGWLASLVPGYRAYRLSLADGLSPRI</sequence>
<evidence type="ECO:0000313" key="10">
    <source>
        <dbReference type="Proteomes" id="UP000518288"/>
    </source>
</evidence>
<dbReference type="InterPro" id="IPR025857">
    <property type="entry name" value="MacB_PCD"/>
</dbReference>
<feature type="transmembrane region" description="Helical" evidence="6">
    <location>
        <begin position="17"/>
        <end position="36"/>
    </location>
</feature>
<comment type="subcellular location">
    <subcellularLocation>
        <location evidence="1">Cell membrane</location>
        <topology evidence="1">Multi-pass membrane protein</topology>
    </subcellularLocation>
</comment>
<keyword evidence="5 6" id="KW-0472">Membrane</keyword>